<dbReference type="RefSeq" id="WP_344471601.1">
    <property type="nucleotide sequence ID" value="NZ_BAAASB010000001.1"/>
</dbReference>
<dbReference type="Proteomes" id="UP001596160">
    <property type="component" value="Unassembled WGS sequence"/>
</dbReference>
<accession>A0ABW0AN62</accession>
<feature type="domain" description="HIT" evidence="2">
    <location>
        <begin position="30"/>
        <end position="137"/>
    </location>
</feature>
<keyword evidence="3" id="KW-0808">Transferase</keyword>
<evidence type="ECO:0000256" key="1">
    <source>
        <dbReference type="PROSITE-ProRule" id="PRU00464"/>
    </source>
</evidence>
<dbReference type="PANTHER" id="PTHR46648:SF1">
    <property type="entry name" value="ADENOSINE 5'-MONOPHOSPHORAMIDASE HNT1"/>
    <property type="match status" value="1"/>
</dbReference>
<dbReference type="SUPFAM" id="SSF54197">
    <property type="entry name" value="HIT-like"/>
    <property type="match status" value="1"/>
</dbReference>
<organism evidence="3 4">
    <name type="scientific">Streptomyces amakusaensis</name>
    <dbReference type="NCBI Taxonomy" id="67271"/>
    <lineage>
        <taxon>Bacteria</taxon>
        <taxon>Bacillati</taxon>
        <taxon>Actinomycetota</taxon>
        <taxon>Actinomycetes</taxon>
        <taxon>Kitasatosporales</taxon>
        <taxon>Streptomycetaceae</taxon>
        <taxon>Streptomyces</taxon>
    </lineage>
</organism>
<dbReference type="GO" id="GO:0032259">
    <property type="term" value="P:methylation"/>
    <property type="evidence" value="ECO:0007669"/>
    <property type="project" value="UniProtKB-KW"/>
</dbReference>
<dbReference type="GO" id="GO:0008168">
    <property type="term" value="F:methyltransferase activity"/>
    <property type="evidence" value="ECO:0007669"/>
    <property type="project" value="UniProtKB-KW"/>
</dbReference>
<evidence type="ECO:0000313" key="3">
    <source>
        <dbReference type="EMBL" id="MFC5155157.1"/>
    </source>
</evidence>
<dbReference type="InterPro" id="IPR011146">
    <property type="entry name" value="HIT-like"/>
</dbReference>
<comment type="caution">
    <text evidence="3">The sequence shown here is derived from an EMBL/GenBank/DDBJ whole genome shotgun (WGS) entry which is preliminary data.</text>
</comment>
<dbReference type="Gene3D" id="3.30.428.10">
    <property type="entry name" value="HIT-like"/>
    <property type="match status" value="1"/>
</dbReference>
<sequence>MFVPSARVVAEDCVEELRITKARISMPPCPFCSIAVGCGPARMIFEDDHTVVFFPLVPATLGHTLVVPRIHAPDLWAMSPTEAAHLLATTLRIGDVLRDHLAPEGMNVIHSAGSAASQTVFHAHVHLVPRWRDDAMGPLWPGDGAGVRDAAVLDLLADEMAALLCPPALPRA</sequence>
<dbReference type="InterPro" id="IPR001310">
    <property type="entry name" value="Histidine_triad_HIT"/>
</dbReference>
<reference evidence="4" key="1">
    <citation type="journal article" date="2019" name="Int. J. Syst. Evol. Microbiol.">
        <title>The Global Catalogue of Microorganisms (GCM) 10K type strain sequencing project: providing services to taxonomists for standard genome sequencing and annotation.</title>
        <authorList>
            <consortium name="The Broad Institute Genomics Platform"/>
            <consortium name="The Broad Institute Genome Sequencing Center for Infectious Disease"/>
            <person name="Wu L."/>
            <person name="Ma J."/>
        </authorList>
    </citation>
    <scope>NUCLEOTIDE SEQUENCE [LARGE SCALE GENOMIC DNA]</scope>
    <source>
        <strain evidence="4">PCU 266</strain>
    </source>
</reference>
<evidence type="ECO:0000313" key="4">
    <source>
        <dbReference type="Proteomes" id="UP001596160"/>
    </source>
</evidence>
<protein>
    <submittedName>
        <fullName evidence="3">HIT family protein</fullName>
        <ecNumber evidence="3">2.1.1.-</ecNumber>
    </submittedName>
</protein>
<proteinExistence type="predicted"/>
<dbReference type="Pfam" id="PF01230">
    <property type="entry name" value="HIT"/>
    <property type="match status" value="1"/>
</dbReference>
<name>A0ABW0AN62_9ACTN</name>
<feature type="short sequence motif" description="Histidine triad motif" evidence="1">
    <location>
        <begin position="122"/>
        <end position="126"/>
    </location>
</feature>
<dbReference type="PANTHER" id="PTHR46648">
    <property type="entry name" value="HIT FAMILY PROTEIN 1"/>
    <property type="match status" value="1"/>
</dbReference>
<keyword evidence="3" id="KW-0489">Methyltransferase</keyword>
<dbReference type="EMBL" id="JBHSKP010000020">
    <property type="protein sequence ID" value="MFC5155157.1"/>
    <property type="molecule type" value="Genomic_DNA"/>
</dbReference>
<gene>
    <name evidence="3" type="ORF">ACFPRH_25820</name>
</gene>
<keyword evidence="4" id="KW-1185">Reference proteome</keyword>
<dbReference type="PROSITE" id="PS51084">
    <property type="entry name" value="HIT_2"/>
    <property type="match status" value="1"/>
</dbReference>
<dbReference type="EC" id="2.1.1.-" evidence="3"/>
<dbReference type="InterPro" id="IPR036265">
    <property type="entry name" value="HIT-like_sf"/>
</dbReference>
<evidence type="ECO:0000259" key="2">
    <source>
        <dbReference type="PROSITE" id="PS51084"/>
    </source>
</evidence>
<dbReference type="PRINTS" id="PR00332">
    <property type="entry name" value="HISTRIAD"/>
</dbReference>